<feature type="domain" description="Metallo-beta-lactamase" evidence="1">
    <location>
        <begin position="21"/>
        <end position="234"/>
    </location>
</feature>
<organism evidence="2 3">
    <name type="scientific">Halalkalibacter alkalisediminis</name>
    <dbReference type="NCBI Taxonomy" id="935616"/>
    <lineage>
        <taxon>Bacteria</taxon>
        <taxon>Bacillati</taxon>
        <taxon>Bacillota</taxon>
        <taxon>Bacilli</taxon>
        <taxon>Bacillales</taxon>
        <taxon>Bacillaceae</taxon>
        <taxon>Halalkalibacter</taxon>
    </lineage>
</organism>
<dbReference type="SUPFAM" id="SSF56281">
    <property type="entry name" value="Metallo-hydrolase/oxidoreductase"/>
    <property type="match status" value="1"/>
</dbReference>
<name>A0ABV6NB65_9BACI</name>
<dbReference type="Proteomes" id="UP001589833">
    <property type="component" value="Unassembled WGS sequence"/>
</dbReference>
<dbReference type="InterPro" id="IPR050662">
    <property type="entry name" value="Sec-metab_biosynth-thioest"/>
</dbReference>
<evidence type="ECO:0000313" key="2">
    <source>
        <dbReference type="EMBL" id="MFC0557482.1"/>
    </source>
</evidence>
<dbReference type="SMART" id="SM00849">
    <property type="entry name" value="Lactamase_B"/>
    <property type="match status" value="1"/>
</dbReference>
<dbReference type="InterPro" id="IPR001279">
    <property type="entry name" value="Metallo-B-lactamas"/>
</dbReference>
<dbReference type="Pfam" id="PF00753">
    <property type="entry name" value="Lactamase_B"/>
    <property type="match status" value="1"/>
</dbReference>
<protein>
    <submittedName>
        <fullName evidence="2">MBL fold metallo-hydrolase</fullName>
    </submittedName>
</protein>
<reference evidence="2 3" key="1">
    <citation type="submission" date="2024-09" db="EMBL/GenBank/DDBJ databases">
        <authorList>
            <person name="Sun Q."/>
            <person name="Mori K."/>
        </authorList>
    </citation>
    <scope>NUCLEOTIDE SEQUENCE [LARGE SCALE GENOMIC DNA]</scope>
    <source>
        <strain evidence="2 3">NCAIM B.02301</strain>
    </source>
</reference>
<accession>A0ABV6NB65</accession>
<keyword evidence="3" id="KW-1185">Reference proteome</keyword>
<dbReference type="Gene3D" id="3.60.15.10">
    <property type="entry name" value="Ribonuclease Z/Hydroxyacylglutathione hydrolase-like"/>
    <property type="match status" value="1"/>
</dbReference>
<dbReference type="PANTHER" id="PTHR23131">
    <property type="entry name" value="ENDORIBONUCLEASE LACTB2"/>
    <property type="match status" value="1"/>
</dbReference>
<comment type="caution">
    <text evidence="2">The sequence shown here is derived from an EMBL/GenBank/DDBJ whole genome shotgun (WGS) entry which is preliminary data.</text>
</comment>
<proteinExistence type="predicted"/>
<evidence type="ECO:0000313" key="3">
    <source>
        <dbReference type="Proteomes" id="UP001589833"/>
    </source>
</evidence>
<evidence type="ECO:0000259" key="1">
    <source>
        <dbReference type="SMART" id="SM00849"/>
    </source>
</evidence>
<sequence>MTVQSETIHQLTIPTPFLVGPVHVYLICSDTLTLVDTGPLTLEGKASLISQLDILGYKLEDIEQVILTHHHPDHVGLAGLFKSAVLIGHRYLRPWLRKEDQFFKRYKSFFEEFYHAHGFSQSNIEKVSKSSQAYMSFIEKTDLDVIVSHGDEVPGLKGWRVLEVPGHAQNHIMIVRTKDHTAIGADVLLGSISSNALLEAPMDGGQERPKTLIQYRKSLQLVQDLNLQLLMPGHGEIIMNVNDLIDQRLEGHLTRANVIKNLLGNKRLSANEISYQLFKEKHLKQPDLTFSETLGHLDLLVEQSDLIVTEIEGIYLYHKIE</sequence>
<dbReference type="EMBL" id="JBHLTR010000001">
    <property type="protein sequence ID" value="MFC0557482.1"/>
    <property type="molecule type" value="Genomic_DNA"/>
</dbReference>
<dbReference type="InterPro" id="IPR036866">
    <property type="entry name" value="RibonucZ/Hydroxyglut_hydro"/>
</dbReference>
<dbReference type="RefSeq" id="WP_273845908.1">
    <property type="nucleotide sequence ID" value="NZ_JAQQWT010000015.1"/>
</dbReference>
<dbReference type="PANTHER" id="PTHR23131:SF4">
    <property type="entry name" value="METALLO-BETA-LACTAMASE SUPERFAMILY POTEIN"/>
    <property type="match status" value="1"/>
</dbReference>
<gene>
    <name evidence="2" type="ORF">ACFFH4_00250</name>
</gene>